<evidence type="ECO:0000313" key="4">
    <source>
        <dbReference type="EMBL" id="ABJ81081.1"/>
    </source>
</evidence>
<gene>
    <name evidence="4" type="ordered locus">Acid_0065</name>
</gene>
<dbReference type="InterPro" id="IPR001466">
    <property type="entry name" value="Beta-lactam-related"/>
</dbReference>
<feature type="domain" description="Beta-lactamase-related" evidence="2">
    <location>
        <begin position="33"/>
        <end position="371"/>
    </location>
</feature>
<dbReference type="KEGG" id="sus:Acid_0065"/>
<accession>Q02CY5</accession>
<proteinExistence type="predicted"/>
<evidence type="ECO:0000259" key="2">
    <source>
        <dbReference type="Pfam" id="PF00144"/>
    </source>
</evidence>
<dbReference type="PANTHER" id="PTHR46825:SF15">
    <property type="entry name" value="BETA-LACTAMASE-RELATED DOMAIN-CONTAINING PROTEIN"/>
    <property type="match status" value="1"/>
</dbReference>
<dbReference type="eggNOG" id="COG1680">
    <property type="taxonomic scope" value="Bacteria"/>
</dbReference>
<keyword evidence="1" id="KW-0732">Signal</keyword>
<dbReference type="Gene3D" id="3.40.710.10">
    <property type="entry name" value="DD-peptidase/beta-lactamase superfamily"/>
    <property type="match status" value="1"/>
</dbReference>
<protein>
    <submittedName>
        <fullName evidence="4">Beta-lactamase</fullName>
    </submittedName>
</protein>
<dbReference type="HOGENOM" id="CLU_020027_14_3_0"/>
<reference evidence="4" key="1">
    <citation type="submission" date="2006-10" db="EMBL/GenBank/DDBJ databases">
        <title>Complete sequence of Solibacter usitatus Ellin6076.</title>
        <authorList>
            <consortium name="US DOE Joint Genome Institute"/>
            <person name="Copeland A."/>
            <person name="Lucas S."/>
            <person name="Lapidus A."/>
            <person name="Barry K."/>
            <person name="Detter J.C."/>
            <person name="Glavina del Rio T."/>
            <person name="Hammon N."/>
            <person name="Israni S."/>
            <person name="Dalin E."/>
            <person name="Tice H."/>
            <person name="Pitluck S."/>
            <person name="Thompson L.S."/>
            <person name="Brettin T."/>
            <person name="Bruce D."/>
            <person name="Han C."/>
            <person name="Tapia R."/>
            <person name="Gilna P."/>
            <person name="Schmutz J."/>
            <person name="Larimer F."/>
            <person name="Land M."/>
            <person name="Hauser L."/>
            <person name="Kyrpides N."/>
            <person name="Mikhailova N."/>
            <person name="Janssen P.H."/>
            <person name="Kuske C.R."/>
            <person name="Richardson P."/>
        </authorList>
    </citation>
    <scope>NUCLEOTIDE SEQUENCE</scope>
    <source>
        <strain evidence="4">Ellin6076</strain>
    </source>
</reference>
<feature type="signal peptide" evidence="1">
    <location>
        <begin position="1"/>
        <end position="26"/>
    </location>
</feature>
<dbReference type="InterPro" id="IPR021860">
    <property type="entry name" value="Peptidase_S12_Pab87-rel_C"/>
</dbReference>
<dbReference type="SUPFAM" id="SSF56601">
    <property type="entry name" value="beta-lactamase/transpeptidase-like"/>
    <property type="match status" value="1"/>
</dbReference>
<dbReference type="AlphaFoldDB" id="Q02CY5"/>
<evidence type="ECO:0000256" key="1">
    <source>
        <dbReference type="SAM" id="SignalP"/>
    </source>
</evidence>
<dbReference type="Pfam" id="PF11954">
    <property type="entry name" value="DUF3471"/>
    <property type="match status" value="1"/>
</dbReference>
<feature type="chain" id="PRO_5004163477" evidence="1">
    <location>
        <begin position="27"/>
        <end position="531"/>
    </location>
</feature>
<organism evidence="4">
    <name type="scientific">Solibacter usitatus (strain Ellin6076)</name>
    <dbReference type="NCBI Taxonomy" id="234267"/>
    <lineage>
        <taxon>Bacteria</taxon>
        <taxon>Pseudomonadati</taxon>
        <taxon>Acidobacteriota</taxon>
        <taxon>Terriglobia</taxon>
        <taxon>Bryobacterales</taxon>
        <taxon>Solibacteraceae</taxon>
        <taxon>Candidatus Solibacter</taxon>
    </lineage>
</organism>
<feature type="domain" description="Peptidase S12 Pab87-related C-terminal" evidence="3">
    <location>
        <begin position="417"/>
        <end position="521"/>
    </location>
</feature>
<evidence type="ECO:0000259" key="3">
    <source>
        <dbReference type="Pfam" id="PF11954"/>
    </source>
</evidence>
<dbReference type="Gene3D" id="2.40.128.600">
    <property type="match status" value="1"/>
</dbReference>
<dbReference type="InterPro" id="IPR012338">
    <property type="entry name" value="Beta-lactam/transpept-like"/>
</dbReference>
<dbReference type="STRING" id="234267.Acid_0065"/>
<dbReference type="FunCoup" id="Q02CY5">
    <property type="interactions" value="160"/>
</dbReference>
<sequence length="531" mass="58106" precursor="true">MSPSMMKVFRLPAAMVLAAALCPALTYVDQDYVDQVVERARKEFDVPGIAVAIVKDGDVVLAKGYGVRKIGEPAPVTANSLFRIASNTKAFTTAALAMLVDEHKLRWDDQVIQHLPGFQMYDPYVTREMTIRDLLSHRSGLGLGAGDLMFFPPSDLSGPEIVRRLRFIKPATSFRSAYAYDNLLYLVAGQVVAAVSGKSWDDFVKDRIFTPLGMTNTFTRTAALKSGKDVAIPHNNLSGKLEALPQEDVDNNAPAGAIVSCVADLAKWMNAQLGGGTVGKTKLFSAAQGKEMWSGQTILPIDDLPKDSPAAFAAVQPGFHTYGLGWDLRDYRGKRLVGHNGMLSGYVSRTALIPELKLGIVVLTNQEATGAHNAIVNAVLDHYLGAPDTDWVAAYAARAKSAQAEAEETVKKAAGKRNPNTRPALPPASYAGRYRDAWYGDIRIEEQGGKLSIYFTHSPDLTGELEHWQYDTFVARWKNRTLDADAYVTFTLKPDGTIDEMRMSAVSPLTDFSFDFQDLLFHPVPISVKPM</sequence>
<dbReference type="Pfam" id="PF00144">
    <property type="entry name" value="Beta-lactamase"/>
    <property type="match status" value="1"/>
</dbReference>
<dbReference type="EMBL" id="CP000473">
    <property type="protein sequence ID" value="ABJ81081.1"/>
    <property type="molecule type" value="Genomic_DNA"/>
</dbReference>
<dbReference type="InterPro" id="IPR050491">
    <property type="entry name" value="AmpC-like"/>
</dbReference>
<dbReference type="InParanoid" id="Q02CY5"/>
<name>Q02CY5_SOLUE</name>
<dbReference type="PANTHER" id="PTHR46825">
    <property type="entry name" value="D-ALANYL-D-ALANINE-CARBOXYPEPTIDASE/ENDOPEPTIDASE AMPH"/>
    <property type="match status" value="1"/>
</dbReference>